<evidence type="ECO:0000256" key="8">
    <source>
        <dbReference type="ARBA" id="ARBA00022794"/>
    </source>
</evidence>
<dbReference type="GO" id="GO:0005814">
    <property type="term" value="C:centriole"/>
    <property type="evidence" value="ECO:0007669"/>
    <property type="project" value="UniProtKB-SubCell"/>
</dbReference>
<dbReference type="Pfam" id="PF00091">
    <property type="entry name" value="Tubulin"/>
    <property type="match status" value="1"/>
</dbReference>
<accession>A0AAU9JAX5</accession>
<dbReference type="GO" id="GO:0005634">
    <property type="term" value="C:nucleus"/>
    <property type="evidence" value="ECO:0007669"/>
    <property type="project" value="UniProtKB-SubCell"/>
</dbReference>
<dbReference type="EMBL" id="CAJZBQ010000032">
    <property type="protein sequence ID" value="CAG9322376.1"/>
    <property type="molecule type" value="Genomic_DNA"/>
</dbReference>
<organism evidence="16 17">
    <name type="scientific">Blepharisma stoltei</name>
    <dbReference type="NCBI Taxonomy" id="1481888"/>
    <lineage>
        <taxon>Eukaryota</taxon>
        <taxon>Sar</taxon>
        <taxon>Alveolata</taxon>
        <taxon>Ciliophora</taxon>
        <taxon>Postciliodesmatophora</taxon>
        <taxon>Heterotrichea</taxon>
        <taxon>Heterotrichida</taxon>
        <taxon>Blepharismidae</taxon>
        <taxon>Blepharisma</taxon>
    </lineage>
</organism>
<dbReference type="SUPFAM" id="SSF52490">
    <property type="entry name" value="Tubulin nucleotide-binding domain-like"/>
    <property type="match status" value="1"/>
</dbReference>
<dbReference type="PRINTS" id="PR01161">
    <property type="entry name" value="TUBULIN"/>
</dbReference>
<dbReference type="AlphaFoldDB" id="A0AAU9JAX5"/>
<dbReference type="PANTHER" id="PTHR11588">
    <property type="entry name" value="TUBULIN"/>
    <property type="match status" value="1"/>
</dbReference>
<dbReference type="PRINTS" id="PR01224">
    <property type="entry name" value="DELTATUBULIN"/>
</dbReference>
<dbReference type="GO" id="GO:0005525">
    <property type="term" value="F:GTP binding"/>
    <property type="evidence" value="ECO:0007669"/>
    <property type="project" value="UniProtKB-UniRule"/>
</dbReference>
<keyword evidence="9 14" id="KW-0342">GTP-binding</keyword>
<keyword evidence="11" id="KW-0966">Cell projection</keyword>
<sequence>MSTVFLHVGQCGNQIGHQFWKILKDEIEINNNTAFNRYTGLARCIAIDSEPRVIEKPFNKSSHPLNSVLNRDRSISTSSGRGNNWALGYLDAPENGTKLSHATMEMLRKEAEDCDYYRGTVLIHSLAGGTGSGLGSKLLEKIRDEYPISFLLSAAVIPSESADTPLQDYNSCLSLSYMQDYTDGIIFFENDEVLRQVLYSNKRGSNASTHNINECIAYALANLFYPDRSNDFDWPSIMQDLVPSEDYKFIGAHSYPFIIDKQASLSREVSWMNIVESGLKNFPKYEENGQSSHQSISVKCYMRGEDLHNGVERQIKQFYNKISSHFRPVSWVDKSYLNFSFLEGRAANPIYKIDRSVTIAANTTGILTALRRTIYNAKSKFRAGAYLHWYSKYNCEAEKFLEAFDKIDNIIGNYQSALKHHTDKSPLQRFSDILAEISLPPDAVAALTPRLTI</sequence>
<evidence type="ECO:0000256" key="10">
    <source>
        <dbReference type="ARBA" id="ARBA00023242"/>
    </source>
</evidence>
<evidence type="ECO:0000256" key="12">
    <source>
        <dbReference type="ARBA" id="ARBA00030594"/>
    </source>
</evidence>
<evidence type="ECO:0000256" key="11">
    <source>
        <dbReference type="ARBA" id="ARBA00023273"/>
    </source>
</evidence>
<keyword evidence="6 14" id="KW-0493">Microtubule</keyword>
<evidence type="ECO:0000256" key="5">
    <source>
        <dbReference type="ARBA" id="ARBA00014184"/>
    </source>
</evidence>
<feature type="domain" description="Tubulin/FtsZ GTPase" evidence="15">
    <location>
        <begin position="31"/>
        <end position="232"/>
    </location>
</feature>
<evidence type="ECO:0000256" key="2">
    <source>
        <dbReference type="ARBA" id="ARBA00004123"/>
    </source>
</evidence>
<dbReference type="PROSITE" id="PS00227">
    <property type="entry name" value="TUBULIN"/>
    <property type="match status" value="1"/>
</dbReference>
<comment type="subcellular location">
    <subcellularLocation>
        <location evidence="3">Cell projection</location>
        <location evidence="3">Cilium</location>
    </subcellularLocation>
    <subcellularLocation>
        <location evidence="1">Cytoplasm</location>
        <location evidence="1">Cytoskeleton</location>
        <location evidence="1">Microtubule organizing center</location>
        <location evidence="1">Centrosome</location>
        <location evidence="1">Centriole</location>
    </subcellularLocation>
    <subcellularLocation>
        <location evidence="2">Nucleus</location>
    </subcellularLocation>
</comment>
<dbReference type="SMART" id="SM00864">
    <property type="entry name" value="Tubulin"/>
    <property type="match status" value="1"/>
</dbReference>
<keyword evidence="10" id="KW-0539">Nucleus</keyword>
<dbReference type="GO" id="GO:0005874">
    <property type="term" value="C:microtubule"/>
    <property type="evidence" value="ECO:0007669"/>
    <property type="project" value="UniProtKB-KW"/>
</dbReference>
<evidence type="ECO:0000313" key="17">
    <source>
        <dbReference type="Proteomes" id="UP001162131"/>
    </source>
</evidence>
<gene>
    <name evidence="16" type="ORF">BSTOLATCC_MIC31512</name>
</gene>
<evidence type="ECO:0000256" key="1">
    <source>
        <dbReference type="ARBA" id="ARBA00004114"/>
    </source>
</evidence>
<evidence type="ECO:0000313" key="16">
    <source>
        <dbReference type="EMBL" id="CAG9322376.1"/>
    </source>
</evidence>
<comment type="function">
    <text evidence="13">Acts as a positive regulator of hedgehog signaling and regulates ciliary function.</text>
</comment>
<reference evidence="16" key="1">
    <citation type="submission" date="2021-09" db="EMBL/GenBank/DDBJ databases">
        <authorList>
            <consortium name="AG Swart"/>
            <person name="Singh M."/>
            <person name="Singh A."/>
            <person name="Seah K."/>
            <person name="Emmerich C."/>
        </authorList>
    </citation>
    <scope>NUCLEOTIDE SEQUENCE</scope>
    <source>
        <strain evidence="16">ATCC30299</strain>
    </source>
</reference>
<evidence type="ECO:0000259" key="15">
    <source>
        <dbReference type="SMART" id="SM00864"/>
    </source>
</evidence>
<evidence type="ECO:0000256" key="9">
    <source>
        <dbReference type="ARBA" id="ARBA00023134"/>
    </source>
</evidence>
<protein>
    <recommendedName>
        <fullName evidence="5">Tubulin delta chain</fullName>
    </recommendedName>
    <alternativeName>
        <fullName evidence="12">Delta-tubulin</fullName>
    </alternativeName>
</protein>
<dbReference type="GO" id="GO:0005200">
    <property type="term" value="F:structural constituent of cytoskeleton"/>
    <property type="evidence" value="ECO:0007669"/>
    <property type="project" value="InterPro"/>
</dbReference>
<dbReference type="InterPro" id="IPR002967">
    <property type="entry name" value="Delta_tubulin"/>
</dbReference>
<dbReference type="InterPro" id="IPR017975">
    <property type="entry name" value="Tubulin_CS"/>
</dbReference>
<dbReference type="InterPro" id="IPR008280">
    <property type="entry name" value="Tub_FtsZ_C"/>
</dbReference>
<evidence type="ECO:0000256" key="4">
    <source>
        <dbReference type="ARBA" id="ARBA00009636"/>
    </source>
</evidence>
<comment type="caution">
    <text evidence="16">The sequence shown here is derived from an EMBL/GenBank/DDBJ whole genome shotgun (WGS) entry which is preliminary data.</text>
</comment>
<keyword evidence="8" id="KW-0970">Cilium biogenesis/degradation</keyword>
<dbReference type="GO" id="GO:0030030">
    <property type="term" value="P:cell projection organization"/>
    <property type="evidence" value="ECO:0007669"/>
    <property type="project" value="UniProtKB-KW"/>
</dbReference>
<dbReference type="GO" id="GO:0005929">
    <property type="term" value="C:cilium"/>
    <property type="evidence" value="ECO:0007669"/>
    <property type="project" value="UniProtKB-SubCell"/>
</dbReference>
<name>A0AAU9JAX5_9CILI</name>
<dbReference type="Proteomes" id="UP001162131">
    <property type="component" value="Unassembled WGS sequence"/>
</dbReference>
<dbReference type="InterPro" id="IPR003008">
    <property type="entry name" value="Tubulin_FtsZ_GTPase"/>
</dbReference>
<evidence type="ECO:0000256" key="3">
    <source>
        <dbReference type="ARBA" id="ARBA00004138"/>
    </source>
</evidence>
<evidence type="ECO:0000256" key="7">
    <source>
        <dbReference type="ARBA" id="ARBA00022741"/>
    </source>
</evidence>
<evidence type="ECO:0000256" key="13">
    <source>
        <dbReference type="ARBA" id="ARBA00046149"/>
    </source>
</evidence>
<dbReference type="GO" id="GO:0007017">
    <property type="term" value="P:microtubule-based process"/>
    <property type="evidence" value="ECO:0007669"/>
    <property type="project" value="InterPro"/>
</dbReference>
<dbReference type="InterPro" id="IPR036525">
    <property type="entry name" value="Tubulin/FtsZ_GTPase_sf"/>
</dbReference>
<dbReference type="CDD" id="cd02189">
    <property type="entry name" value="delta_zeta_tubulin-like"/>
    <property type="match status" value="1"/>
</dbReference>
<dbReference type="SUPFAM" id="SSF55307">
    <property type="entry name" value="Tubulin C-terminal domain-like"/>
    <property type="match status" value="1"/>
</dbReference>
<keyword evidence="17" id="KW-1185">Reference proteome</keyword>
<dbReference type="InterPro" id="IPR000217">
    <property type="entry name" value="Tubulin"/>
</dbReference>
<comment type="similarity">
    <text evidence="4 14">Belongs to the tubulin family.</text>
</comment>
<keyword evidence="7 14" id="KW-0547">Nucleotide-binding</keyword>
<dbReference type="Gene3D" id="3.40.50.1440">
    <property type="entry name" value="Tubulin/FtsZ, GTPase domain"/>
    <property type="match status" value="1"/>
</dbReference>
<evidence type="ECO:0000256" key="14">
    <source>
        <dbReference type="RuleBase" id="RU000352"/>
    </source>
</evidence>
<evidence type="ECO:0000256" key="6">
    <source>
        <dbReference type="ARBA" id="ARBA00022701"/>
    </source>
</evidence>
<proteinExistence type="inferred from homology"/>